<protein>
    <recommendedName>
        <fullName evidence="4">Outer membrane protein beta-barrel domain-containing protein</fullName>
    </recommendedName>
</protein>
<evidence type="ECO:0008006" key="4">
    <source>
        <dbReference type="Google" id="ProtNLM"/>
    </source>
</evidence>
<gene>
    <name evidence="2" type="ORF">SAMN04487908_104151</name>
</gene>
<evidence type="ECO:0000256" key="1">
    <source>
        <dbReference type="SAM" id="SignalP"/>
    </source>
</evidence>
<keyword evidence="3" id="KW-1185">Reference proteome</keyword>
<sequence>MKKLLLFFGLLITVPSLAQDKLEDLIAAGIEDAQRFATDYLTPGTESLMHNVANGWIQSAEVKKPLKFDISLIGNIILVKDEHQTFTLNTADYKNLKFQDGSTVKQVATVFGENNPDITVYSEVKDGDITVRVPFELPQGLASVNMNILPAAFLQARLGLFKGTELKLRYFPKIKQEDVDVGLYGVGLQHEFTSWLPAEKLFPVAISGIVAYTNVGANYDFTNNNIVTGTNQRFDLTVNSWLFQLQASTKLPVINFYGGIGYVSGNSEFNVLGNYKVVDGIPIDEDTDEFQNPFTVENSVSDMRGTLGLILELGFFGLHVDYTFAQYNNASVGMHFGI</sequence>
<feature type="chain" id="PRO_5009916585" description="Outer membrane protein beta-barrel domain-containing protein" evidence="1">
    <location>
        <begin position="19"/>
        <end position="338"/>
    </location>
</feature>
<feature type="signal peptide" evidence="1">
    <location>
        <begin position="1"/>
        <end position="18"/>
    </location>
</feature>
<dbReference type="AlphaFoldDB" id="A0A1M6D4W0"/>
<dbReference type="Proteomes" id="UP000184172">
    <property type="component" value="Unassembled WGS sequence"/>
</dbReference>
<proteinExistence type="predicted"/>
<dbReference type="Pfam" id="PF20230">
    <property type="entry name" value="DUF6588"/>
    <property type="match status" value="1"/>
</dbReference>
<keyword evidence="1" id="KW-0732">Signal</keyword>
<evidence type="ECO:0000313" key="2">
    <source>
        <dbReference type="EMBL" id="SHI68133.1"/>
    </source>
</evidence>
<dbReference type="EMBL" id="FQYV01000004">
    <property type="protein sequence ID" value="SHI68133.1"/>
    <property type="molecule type" value="Genomic_DNA"/>
</dbReference>
<name>A0A1M6D4W0_9FLAO</name>
<dbReference type="InterPro" id="IPR046495">
    <property type="entry name" value="DUF6588"/>
</dbReference>
<dbReference type="OrthoDB" id="9775382at2"/>
<dbReference type="STRING" id="797419.SAMN05216556_105151"/>
<organism evidence="2 3">
    <name type="scientific">Aequorivita viscosa</name>
    <dbReference type="NCBI Taxonomy" id="797419"/>
    <lineage>
        <taxon>Bacteria</taxon>
        <taxon>Pseudomonadati</taxon>
        <taxon>Bacteroidota</taxon>
        <taxon>Flavobacteriia</taxon>
        <taxon>Flavobacteriales</taxon>
        <taxon>Flavobacteriaceae</taxon>
        <taxon>Aequorivita</taxon>
    </lineage>
</organism>
<dbReference type="RefSeq" id="WP_073215520.1">
    <property type="nucleotide sequence ID" value="NZ_FNNS01000005.1"/>
</dbReference>
<accession>A0A1M6D4W0</accession>
<evidence type="ECO:0000313" key="3">
    <source>
        <dbReference type="Proteomes" id="UP000184172"/>
    </source>
</evidence>
<reference evidence="3" key="1">
    <citation type="submission" date="2016-11" db="EMBL/GenBank/DDBJ databases">
        <authorList>
            <person name="Varghese N."/>
            <person name="Submissions S."/>
        </authorList>
    </citation>
    <scope>NUCLEOTIDE SEQUENCE [LARGE SCALE GENOMIC DNA]</scope>
    <source>
        <strain evidence="3">DSM 26349</strain>
    </source>
</reference>